<evidence type="ECO:0000256" key="4">
    <source>
        <dbReference type="ARBA" id="ARBA00022723"/>
    </source>
</evidence>
<evidence type="ECO:0000256" key="8">
    <source>
        <dbReference type="SAM" id="SignalP"/>
    </source>
</evidence>
<dbReference type="Proteomes" id="UP001077788">
    <property type="component" value="Unassembled WGS sequence"/>
</dbReference>
<keyword evidence="3" id="KW-0645">Protease</keyword>
<dbReference type="PROSITE" id="PS51885">
    <property type="entry name" value="NEPRILYSIN"/>
    <property type="match status" value="1"/>
</dbReference>
<evidence type="ECO:0000256" key="1">
    <source>
        <dbReference type="ARBA" id="ARBA00001947"/>
    </source>
</evidence>
<keyword evidence="8" id="KW-0732">Signal</keyword>
<comment type="caution">
    <text evidence="11">The sequence shown here is derived from an EMBL/GenBank/DDBJ whole genome shotgun (WGS) entry which is preliminary data.</text>
</comment>
<feature type="chain" id="PRO_5040159626" evidence="8">
    <location>
        <begin position="23"/>
        <end position="675"/>
    </location>
</feature>
<evidence type="ECO:0000256" key="3">
    <source>
        <dbReference type="ARBA" id="ARBA00022670"/>
    </source>
</evidence>
<gene>
    <name evidence="11" type="ORF">OYG11_10370</name>
</gene>
<evidence type="ECO:0000259" key="9">
    <source>
        <dbReference type="Pfam" id="PF01431"/>
    </source>
</evidence>
<keyword evidence="4" id="KW-0479">Metal-binding</keyword>
<dbReference type="GO" id="GO:0046872">
    <property type="term" value="F:metal ion binding"/>
    <property type="evidence" value="ECO:0007669"/>
    <property type="project" value="UniProtKB-KW"/>
</dbReference>
<feature type="domain" description="Peptidase M13 N-terminal" evidence="10">
    <location>
        <begin position="38"/>
        <end position="414"/>
    </location>
</feature>
<evidence type="ECO:0000259" key="10">
    <source>
        <dbReference type="Pfam" id="PF05649"/>
    </source>
</evidence>
<keyword evidence="6" id="KW-0862">Zinc</keyword>
<reference evidence="11" key="2">
    <citation type="submission" date="2022-12" db="EMBL/GenBank/DDBJ databases">
        <authorList>
            <person name="Kardos G."/>
            <person name="Sarkozi R."/>
            <person name="Laczko L."/>
            <person name="Marton S."/>
            <person name="Makrai L."/>
            <person name="Banyai K."/>
            <person name="Fodor L."/>
        </authorList>
    </citation>
    <scope>NUCLEOTIDE SEQUENCE</scope>
    <source>
        <strain evidence="11">84/14</strain>
    </source>
</reference>
<dbReference type="AlphaFoldDB" id="A0A9Q4DKL0"/>
<evidence type="ECO:0000313" key="12">
    <source>
        <dbReference type="Proteomes" id="UP001077788"/>
    </source>
</evidence>
<protein>
    <submittedName>
        <fullName evidence="11">M13 family metallopeptidase</fullName>
    </submittedName>
</protein>
<dbReference type="InterPro" id="IPR008753">
    <property type="entry name" value="Peptidase_M13_N"/>
</dbReference>
<dbReference type="InterPro" id="IPR000718">
    <property type="entry name" value="Peptidase_M13"/>
</dbReference>
<dbReference type="InterPro" id="IPR018497">
    <property type="entry name" value="Peptidase_M13_C"/>
</dbReference>
<dbReference type="InterPro" id="IPR024079">
    <property type="entry name" value="MetalloPept_cat_dom_sf"/>
</dbReference>
<dbReference type="Gene3D" id="3.40.390.10">
    <property type="entry name" value="Collagenase (Catalytic Domain)"/>
    <property type="match status" value="1"/>
</dbReference>
<dbReference type="GO" id="GO:0005886">
    <property type="term" value="C:plasma membrane"/>
    <property type="evidence" value="ECO:0007669"/>
    <property type="project" value="TreeGrafter"/>
</dbReference>
<evidence type="ECO:0000313" key="11">
    <source>
        <dbReference type="EMBL" id="MCY6524606.1"/>
    </source>
</evidence>
<dbReference type="InterPro" id="IPR042089">
    <property type="entry name" value="Peptidase_M13_dom_2"/>
</dbReference>
<feature type="domain" description="Peptidase M13 C-terminal" evidence="9">
    <location>
        <begin position="470"/>
        <end position="672"/>
    </location>
</feature>
<dbReference type="PROSITE" id="PS51257">
    <property type="entry name" value="PROKAR_LIPOPROTEIN"/>
    <property type="match status" value="1"/>
</dbReference>
<proteinExistence type="inferred from homology"/>
<keyword evidence="7" id="KW-0482">Metalloprotease</keyword>
<dbReference type="SUPFAM" id="SSF55486">
    <property type="entry name" value="Metalloproteases ('zincins'), catalytic domain"/>
    <property type="match status" value="1"/>
</dbReference>
<dbReference type="Gene3D" id="1.10.1380.10">
    <property type="entry name" value="Neutral endopeptidase , domain2"/>
    <property type="match status" value="1"/>
</dbReference>
<evidence type="ECO:0000256" key="7">
    <source>
        <dbReference type="ARBA" id="ARBA00023049"/>
    </source>
</evidence>
<feature type="signal peptide" evidence="8">
    <location>
        <begin position="1"/>
        <end position="22"/>
    </location>
</feature>
<dbReference type="PANTHER" id="PTHR11733:SF167">
    <property type="entry name" value="FI17812P1-RELATED"/>
    <property type="match status" value="1"/>
</dbReference>
<organism evidence="11 12">
    <name type="scientific">Actinobacillus pleuropneumoniae</name>
    <name type="common">Haemophilus pleuropneumoniae</name>
    <dbReference type="NCBI Taxonomy" id="715"/>
    <lineage>
        <taxon>Bacteria</taxon>
        <taxon>Pseudomonadati</taxon>
        <taxon>Pseudomonadota</taxon>
        <taxon>Gammaproteobacteria</taxon>
        <taxon>Pasteurellales</taxon>
        <taxon>Pasteurellaceae</taxon>
        <taxon>Actinobacillus</taxon>
    </lineage>
</organism>
<comment type="cofactor">
    <cofactor evidence="1">
        <name>Zn(2+)</name>
        <dbReference type="ChEBI" id="CHEBI:29105"/>
    </cofactor>
</comment>
<dbReference type="GO" id="GO:0016485">
    <property type="term" value="P:protein processing"/>
    <property type="evidence" value="ECO:0007669"/>
    <property type="project" value="TreeGrafter"/>
</dbReference>
<keyword evidence="5" id="KW-0378">Hydrolase</keyword>
<name>A0A9Q4DKL0_ACTPL</name>
<evidence type="ECO:0000256" key="6">
    <source>
        <dbReference type="ARBA" id="ARBA00022833"/>
    </source>
</evidence>
<dbReference type="RefSeq" id="WP_237593948.1">
    <property type="nucleotide sequence ID" value="NZ_CP031861.1"/>
</dbReference>
<dbReference type="PANTHER" id="PTHR11733">
    <property type="entry name" value="ZINC METALLOPROTEASE FAMILY M13 NEPRILYSIN-RELATED"/>
    <property type="match status" value="1"/>
</dbReference>
<comment type="similarity">
    <text evidence="2">Belongs to the peptidase M13 family.</text>
</comment>
<dbReference type="GO" id="GO:0004222">
    <property type="term" value="F:metalloendopeptidase activity"/>
    <property type="evidence" value="ECO:0007669"/>
    <property type="project" value="InterPro"/>
</dbReference>
<evidence type="ECO:0000256" key="2">
    <source>
        <dbReference type="ARBA" id="ARBA00007357"/>
    </source>
</evidence>
<reference evidence="11" key="1">
    <citation type="journal article" date="2021" name="Vet Sci">
        <title>O-Serogroups and Pathovirotypes of Escherichia coli Isolated from Post-Weaning Piglets Showing Diarrhoea and/or Oedema in South Korea.</title>
        <authorList>
            <person name="Byun J.W."/>
            <person name="Moon B.Y."/>
            <person name="Do K.H."/>
            <person name="Lee K."/>
            <person name="Lee H.Y."/>
            <person name="Kim W.I."/>
            <person name="So B."/>
            <person name="Lee W.K."/>
        </authorList>
    </citation>
    <scope>NUCLEOTIDE SEQUENCE</scope>
    <source>
        <strain evidence="11">84/14</strain>
    </source>
</reference>
<dbReference type="PRINTS" id="PR00786">
    <property type="entry name" value="NEPRILYSIN"/>
</dbReference>
<accession>A0A9Q4DKL0</accession>
<dbReference type="EMBL" id="JAPQFC010000001">
    <property type="protein sequence ID" value="MCY6524606.1"/>
    <property type="molecule type" value="Genomic_DNA"/>
</dbReference>
<dbReference type="Pfam" id="PF05649">
    <property type="entry name" value="Peptidase_M13_N"/>
    <property type="match status" value="1"/>
</dbReference>
<dbReference type="CDD" id="cd08662">
    <property type="entry name" value="M13"/>
    <property type="match status" value="1"/>
</dbReference>
<dbReference type="Pfam" id="PF01431">
    <property type="entry name" value="Peptidase_M13"/>
    <property type="match status" value="1"/>
</dbReference>
<sequence>MAKKFLLSLATLSLGLAGCSTTGYQSTLTEGVDNTVAPQQDFYRFVNGKWLAKAQIPADRTSWGTLAELNELNEQRSIKFLQAVISEPKFANDAKAQRLKAVYETYTDLNAREQAGLTPIAKDIEKIKQLKTFADLKRYLIEETKAGNEVLFGWSVFAHLKNSRQNGVYLSNVDLGLSNDYFQKDTPENRATLKLYQDYIEQILGYAKVTNPAAKAKAIVAYEKAIAKTLFTNEEDRDIQKRYNPTNLTQLKKLSKNIDLAQYLKAVGVETDEVILYEPRYFQALDQLINPQNLAVIKDYLLFRTLSNNAPYLNKEMDDVRFEFYGKKLVGQKQQRPLEKRALATINSWLGQEFAQFYVAKFFPQSAKNDVLEMAKYLVKAYHHRIDNLAWMSAETKQKAKAKLDKFIVEVGYPNKWRDYSNLTLKTVAQGGTLYANMQQIAKWGYDYNLAKVGKPVDLNEWGMLPQVVNASYSPLMNRIVFPAGILQAPLYNQQADPAVNFGAIGAIIGHEITHGFDDSGSKFDGEGNLKDWWTADDRKKFEALADKLVAQFDQFEVAPKVFVNGRFTLGENIADLGGLSIAYDALKLYEQDHGISPTIENFTGDQRFFMSWTRSWRHKATVQALTHQVKSDPHAPGQFRAYAPVLNISGFHRAFGTKAGDKMYRNEAERIRIW</sequence>
<evidence type="ECO:0000256" key="5">
    <source>
        <dbReference type="ARBA" id="ARBA00022801"/>
    </source>
</evidence>